<dbReference type="GO" id="GO:0003676">
    <property type="term" value="F:nucleic acid binding"/>
    <property type="evidence" value="ECO:0007669"/>
    <property type="project" value="InterPro"/>
</dbReference>
<dbReference type="Pfam" id="PF01844">
    <property type="entry name" value="HNH"/>
    <property type="match status" value="1"/>
</dbReference>
<feature type="domain" description="HNH nuclease" evidence="2">
    <location>
        <begin position="37"/>
        <end position="90"/>
    </location>
</feature>
<dbReference type="CDD" id="cd00085">
    <property type="entry name" value="HNHc"/>
    <property type="match status" value="1"/>
</dbReference>
<organism evidence="3 4">
    <name type="scientific">Sphingomonas hengshuiensis</name>
    <dbReference type="NCBI Taxonomy" id="1609977"/>
    <lineage>
        <taxon>Bacteria</taxon>
        <taxon>Pseudomonadati</taxon>
        <taxon>Pseudomonadota</taxon>
        <taxon>Alphaproteobacteria</taxon>
        <taxon>Sphingomonadales</taxon>
        <taxon>Sphingomonadaceae</taxon>
        <taxon>Sphingomonas</taxon>
    </lineage>
</organism>
<sequence length="109" mass="12196">MPMQPPAFRPPGYRERKPWQLQPGAHDRRKRGRAGQRDRRQVLDEEPLCRSCLANGRTTPSERVDHITPLSEGGSDERSNKQGLCVPCHDAKSAAERAAAAADRAEARR</sequence>
<dbReference type="GO" id="GO:0008270">
    <property type="term" value="F:zinc ion binding"/>
    <property type="evidence" value="ECO:0007669"/>
    <property type="project" value="InterPro"/>
</dbReference>
<feature type="region of interest" description="Disordered" evidence="1">
    <location>
        <begin position="1"/>
        <end position="84"/>
    </location>
</feature>
<protein>
    <recommendedName>
        <fullName evidence="2">HNH nuclease domain-containing protein</fullName>
    </recommendedName>
</protein>
<dbReference type="InterPro" id="IPR003615">
    <property type="entry name" value="HNH_nuc"/>
</dbReference>
<keyword evidence="4" id="KW-1185">Reference proteome</keyword>
<evidence type="ECO:0000256" key="1">
    <source>
        <dbReference type="SAM" id="MobiDB-lite"/>
    </source>
</evidence>
<evidence type="ECO:0000313" key="4">
    <source>
        <dbReference type="Proteomes" id="UP000032300"/>
    </source>
</evidence>
<evidence type="ECO:0000259" key="2">
    <source>
        <dbReference type="SMART" id="SM00507"/>
    </source>
</evidence>
<accession>A0A7U4J9W7</accession>
<dbReference type="EMBL" id="CP010836">
    <property type="protein sequence ID" value="AJP72936.1"/>
    <property type="molecule type" value="Genomic_DNA"/>
</dbReference>
<dbReference type="InterPro" id="IPR002711">
    <property type="entry name" value="HNH"/>
</dbReference>
<dbReference type="SMART" id="SM00507">
    <property type="entry name" value="HNHc"/>
    <property type="match status" value="1"/>
</dbReference>
<reference evidence="3 4" key="2">
    <citation type="submission" date="2015-02" db="EMBL/GenBank/DDBJ databases">
        <title>The complete genome of Sphingomonas hengshuiensis sp. WHSC-8 isolated from soil of Hengshui Lake.</title>
        <authorList>
            <person name="Wei S."/>
            <person name="Guo J."/>
            <person name="Su C."/>
            <person name="Wu R."/>
            <person name="Zhang Z."/>
            <person name="Liang K."/>
            <person name="Li H."/>
            <person name="Wang T."/>
            <person name="Liu H."/>
            <person name="Zhang C."/>
            <person name="Li Z."/>
            <person name="Wang Q."/>
            <person name="Meng J."/>
        </authorList>
    </citation>
    <scope>NUCLEOTIDE SEQUENCE [LARGE SCALE GENOMIC DNA]</scope>
    <source>
        <strain evidence="3 4">WHSC-8</strain>
    </source>
</reference>
<dbReference type="Proteomes" id="UP000032300">
    <property type="component" value="Chromosome"/>
</dbReference>
<gene>
    <name evidence="3" type="ORF">TS85_15770</name>
</gene>
<reference evidence="3 4" key="1">
    <citation type="journal article" date="2015" name="Int. J. Syst. Evol. Microbiol.">
        <title>Sphingomonas hengshuiensis sp. nov., isolated from lake wetland.</title>
        <authorList>
            <person name="Wei S."/>
            <person name="Wang T."/>
            <person name="Liu H."/>
            <person name="Zhang C."/>
            <person name="Guo J."/>
            <person name="Wang Q."/>
            <person name="Liang K."/>
            <person name="Zhang Z."/>
        </authorList>
    </citation>
    <scope>NUCLEOTIDE SEQUENCE [LARGE SCALE GENOMIC DNA]</scope>
    <source>
        <strain evidence="3 4">WHSC-8</strain>
    </source>
</reference>
<evidence type="ECO:0000313" key="3">
    <source>
        <dbReference type="EMBL" id="AJP72936.1"/>
    </source>
</evidence>
<dbReference type="AlphaFoldDB" id="A0A7U4J9W7"/>
<dbReference type="GO" id="GO:0004519">
    <property type="term" value="F:endonuclease activity"/>
    <property type="evidence" value="ECO:0007669"/>
    <property type="project" value="InterPro"/>
</dbReference>
<name>A0A7U4J9W7_9SPHN</name>
<dbReference type="Gene3D" id="1.10.30.50">
    <property type="match status" value="1"/>
</dbReference>
<proteinExistence type="predicted"/>
<dbReference type="KEGG" id="sphi:TS85_15770"/>